<organism evidence="2 3">
    <name type="scientific">Streptomyces polyrhachis</name>
    <dbReference type="NCBI Taxonomy" id="1282885"/>
    <lineage>
        <taxon>Bacteria</taxon>
        <taxon>Bacillati</taxon>
        <taxon>Actinomycetota</taxon>
        <taxon>Actinomycetes</taxon>
        <taxon>Kitasatosporales</taxon>
        <taxon>Streptomycetaceae</taxon>
        <taxon>Streptomyces</taxon>
    </lineage>
</organism>
<protein>
    <submittedName>
        <fullName evidence="2">Uncharacterized protein</fullName>
    </submittedName>
</protein>
<sequence length="66" mass="7095">MTTVTVFDDLPQVEPVEIPLRSGHTGADLPVGAARDRRARIPFVPALGSGGPDPYGKEWPPEDGER</sequence>
<keyword evidence="3" id="KW-1185">Reference proteome</keyword>
<dbReference type="RefSeq" id="WP_386412623.1">
    <property type="nucleotide sequence ID" value="NZ_JBHSZO010000006.1"/>
</dbReference>
<feature type="region of interest" description="Disordered" evidence="1">
    <location>
        <begin position="42"/>
        <end position="66"/>
    </location>
</feature>
<comment type="caution">
    <text evidence="2">The sequence shown here is derived from an EMBL/GenBank/DDBJ whole genome shotgun (WGS) entry which is preliminary data.</text>
</comment>
<accession>A0ABW2GA80</accession>
<dbReference type="Proteomes" id="UP001596413">
    <property type="component" value="Unassembled WGS sequence"/>
</dbReference>
<gene>
    <name evidence="2" type="ORF">ACFQLX_05635</name>
</gene>
<evidence type="ECO:0000313" key="3">
    <source>
        <dbReference type="Proteomes" id="UP001596413"/>
    </source>
</evidence>
<reference evidence="3" key="1">
    <citation type="journal article" date="2019" name="Int. J. Syst. Evol. Microbiol.">
        <title>The Global Catalogue of Microorganisms (GCM) 10K type strain sequencing project: providing services to taxonomists for standard genome sequencing and annotation.</title>
        <authorList>
            <consortium name="The Broad Institute Genomics Platform"/>
            <consortium name="The Broad Institute Genome Sequencing Center for Infectious Disease"/>
            <person name="Wu L."/>
            <person name="Ma J."/>
        </authorList>
    </citation>
    <scope>NUCLEOTIDE SEQUENCE [LARGE SCALE GENOMIC DNA]</scope>
    <source>
        <strain evidence="3">CGMCC 1.13681</strain>
    </source>
</reference>
<dbReference type="EMBL" id="JBHSZO010000006">
    <property type="protein sequence ID" value="MFC7217655.1"/>
    <property type="molecule type" value="Genomic_DNA"/>
</dbReference>
<name>A0ABW2GA80_9ACTN</name>
<evidence type="ECO:0000313" key="2">
    <source>
        <dbReference type="EMBL" id="MFC7217655.1"/>
    </source>
</evidence>
<evidence type="ECO:0000256" key="1">
    <source>
        <dbReference type="SAM" id="MobiDB-lite"/>
    </source>
</evidence>
<proteinExistence type="predicted"/>